<feature type="transmembrane region" description="Helical" evidence="8">
    <location>
        <begin position="1982"/>
        <end position="2008"/>
    </location>
</feature>
<proteinExistence type="predicted"/>
<dbReference type="InterPro" id="IPR041075">
    <property type="entry name" value="NOD1/2_WH"/>
</dbReference>
<evidence type="ECO:0000313" key="10">
    <source>
        <dbReference type="EMBL" id="TWW54436.1"/>
    </source>
</evidence>
<dbReference type="GO" id="GO:0005737">
    <property type="term" value="C:cytoplasm"/>
    <property type="evidence" value="ECO:0007669"/>
    <property type="project" value="UniProtKB-SubCell"/>
</dbReference>
<keyword evidence="3" id="KW-0433">Leucine-rich repeat</keyword>
<dbReference type="SUPFAM" id="SSF52266">
    <property type="entry name" value="SGNH hydrolase"/>
    <property type="match status" value="1"/>
</dbReference>
<dbReference type="InterPro" id="IPR041267">
    <property type="entry name" value="NLRP_HD2"/>
</dbReference>
<comment type="caution">
    <text evidence="10">The sequence shown here is derived from an EMBL/GenBank/DDBJ whole genome shotgun (WGS) entry which is preliminary data.</text>
</comment>
<reference evidence="10 11" key="1">
    <citation type="submission" date="2019-04" db="EMBL/GenBank/DDBJ databases">
        <title>Chromosome genome assembly for Takifugu flavidus.</title>
        <authorList>
            <person name="Xiao S."/>
        </authorList>
    </citation>
    <scope>NUCLEOTIDE SEQUENCE [LARGE SCALE GENOMIC DNA]</scope>
    <source>
        <strain evidence="10">HTHZ2018</strain>
        <tissue evidence="10">Muscle</tissue>
    </source>
</reference>
<protein>
    <submittedName>
        <fullName evidence="10">NLR family CARD domain-containing protein 3 CARD15-like protein</fullName>
    </submittedName>
</protein>
<dbReference type="PROSITE" id="PS50837">
    <property type="entry name" value="NACHT"/>
    <property type="match status" value="1"/>
</dbReference>
<evidence type="ECO:0000256" key="8">
    <source>
        <dbReference type="SAM" id="Phobius"/>
    </source>
</evidence>
<keyword evidence="8" id="KW-1133">Transmembrane helix</keyword>
<dbReference type="SMART" id="SM00368">
    <property type="entry name" value="LRR_RI"/>
    <property type="match status" value="9"/>
</dbReference>
<dbReference type="InterPro" id="IPR029495">
    <property type="entry name" value="NACHT-assoc"/>
</dbReference>
<evidence type="ECO:0000256" key="3">
    <source>
        <dbReference type="ARBA" id="ARBA00022614"/>
    </source>
</evidence>
<dbReference type="InterPro" id="IPR032675">
    <property type="entry name" value="LRR_dom_sf"/>
</dbReference>
<keyword evidence="11" id="KW-1185">Reference proteome</keyword>
<evidence type="ECO:0000256" key="4">
    <source>
        <dbReference type="ARBA" id="ARBA00022737"/>
    </source>
</evidence>
<dbReference type="GO" id="GO:0005524">
    <property type="term" value="F:ATP binding"/>
    <property type="evidence" value="ECO:0007669"/>
    <property type="project" value="UniProtKB-KW"/>
</dbReference>
<dbReference type="GO" id="GO:0016706">
    <property type="term" value="F:2-oxoglutarate-dependent dioxygenase activity"/>
    <property type="evidence" value="ECO:0007669"/>
    <property type="project" value="InterPro"/>
</dbReference>
<dbReference type="CDD" id="cd00229">
    <property type="entry name" value="SGNH_hydrolase"/>
    <property type="match status" value="1"/>
</dbReference>
<dbReference type="GO" id="GO:0008168">
    <property type="term" value="F:methyltransferase activity"/>
    <property type="evidence" value="ECO:0007669"/>
    <property type="project" value="InterPro"/>
</dbReference>
<dbReference type="Proteomes" id="UP000324091">
    <property type="component" value="Unassembled WGS sequence"/>
</dbReference>
<dbReference type="Pfam" id="PF13516">
    <property type="entry name" value="LRR_6"/>
    <property type="match status" value="5"/>
</dbReference>
<dbReference type="SMART" id="SM01288">
    <property type="entry name" value="FISNA"/>
    <property type="match status" value="1"/>
</dbReference>
<name>A0A5C6MH23_9TELE</name>
<feature type="domain" description="NACHT" evidence="9">
    <location>
        <begin position="373"/>
        <end position="507"/>
    </location>
</feature>
<feature type="compositionally biased region" description="Basic and acidic residues" evidence="7">
    <location>
        <begin position="1794"/>
        <end position="1804"/>
    </location>
</feature>
<dbReference type="InterPro" id="IPR036691">
    <property type="entry name" value="Endo/exonu/phosph_ase_sf"/>
</dbReference>
<evidence type="ECO:0000256" key="5">
    <source>
        <dbReference type="ARBA" id="ARBA00022741"/>
    </source>
</evidence>
<evidence type="ECO:0000256" key="1">
    <source>
        <dbReference type="ARBA" id="ARBA00004496"/>
    </source>
</evidence>
<dbReference type="Gene3D" id="3.40.50.12690">
    <property type="match status" value="1"/>
</dbReference>
<dbReference type="InterPro" id="IPR007111">
    <property type="entry name" value="NACHT_NTPase"/>
</dbReference>
<dbReference type="Pfam" id="PF17776">
    <property type="entry name" value="NLRC4_HD2"/>
    <property type="match status" value="1"/>
</dbReference>
<dbReference type="InterPro" id="IPR001611">
    <property type="entry name" value="Leu-rich_rpt"/>
</dbReference>
<dbReference type="Gene3D" id="3.40.50.12700">
    <property type="match status" value="1"/>
</dbReference>
<sequence length="2680" mass="301910">MEARLSELETRFRSLELAGVASSSQGKLAAAEPPSVATASGPPAAAEQPASQGGSVTVRRKRSPKQRPTVPHHPLPVANRFSPLGNTPAEKPTLVIGDSVLRYVKPTPATIVKSIPGARAGDIEANLRLLARRKRKFGKVIIHVGANDTRLRQSEVTKINFESVCNYAKTMSDSVAFSGPLPNLASDEMFSRMSSLRRWLSRWCPDNQVAFIDNWSTFWGKPGLVRRDGVHPTRDGEFFLATVACLGYQKRSASIGDSSCPKGEKKRRTELQTADLNNSVSQGGELQEVIEGHKMSLKRRCEHVTEGTHEAGSGTLLNKIYTELYITEGQSEEVDTQHEVRQLERTSKKNIQDTPIKCQDIFKVLSEQQRHIRVVLTNGVAGVGKTFSVQKFSLDWAEGLENQDISLVLPLSFRELNLIRDEQHSLLSLLHVFHPTLQKIRAEDLTVWKLLFIFDGLDESRFSLGFNKHQVISDVTQVSSVGVLLVNLIQGNLLPSALIWITSRPAAAYQIPPSCVDRITEVRGFTDSQKEEYFRRRFSDEDLSKRIISHIKASRSLHIMCLIPVFCWITAIVLEDMMTRDQRGELPQTLTDLYSHFLRVQIKRKKQKYGGKQRPEELTEADKELLLKLGRLAFEHLEKGNIMFYSEDLERCGLDISEVSVYSGVCTEIFKRESVIFQKSVYCFVHLSIQEFLAAVYMFHRYTRKDTAVINQFLKFSEPVKSLDDFLRRALMKSLKSENGHLDLFVRFLHGLSLESNQKILGGLLDQMENHPETIQKVLNNLKEVNSDGISPDRSINIFHCLMEMKDQSVHQEIQEFLKSEKKSERKLSEIHCSALAYLLQMSEEVLDELNLLQYNSSLEGRRRLIPALRNCRKAVLSHGSLSEISCGSLASALRSNPSHLRVLELSYISLEDSGMKLLCSGLESLNCQLETLRLSGCSLSEISCGSLASELRSNPSHLRVLDLSYISLEDPAVKQLCGALQDPLCELETLRSVRDDPVLSQVEQKPPAEKVLSERKWWRTMKLAKLHLSSRDGLSWSCGTSLWGCSLSETSCDSVASALKSNLSHLRVLDLSSNTLQDSGVKRLCSGLESPNCKLERLRLDYCGLSEISCGSLASALRSNPSHLRELNLSQNQLQDSGVKLLCGFLHFPNCQLETLRSATGEMDLHDEMGGKEVGEPGKSEGQNNIDSPLEQCKPERLWSCSLSEISCDSLASALRSNPSHLRKLDLRFNNLQDSGVKLLSDLVESPHYGLETLRHGWLEPVNSRSSAASLTDHCRPGSLFAQKVRRRRRGRRAGALARLRRRGSRTALPGIFLSNANSLCNKMDELKLLMRIKDFFTSCVLCFTETWFRKETPDSALLLGGFQLLLLGGFQLLLLGGFQLLLLGGFQLLLLGGFQLLLLGGFQLLLLGGFQLFLALSGERAGDADAREAQRTLADCIQQVERTHPDALVIVLGDFNQSNLSYELPRYKQFIKCPTRAENTLDHCYTTVKDAYRAVPRAALGLSDHVMVHLIPTYRQKLKLTKPSVSTTKRWTSEAVEELRTCLDTTDWDMFKGATHDLDEYTDTGTSYIHFCEERILPTRTRVSYSNDKPWFTPRLRQIRKEKEAALKSGDRDCYREAKYRFSKELRRAKSVYSEKLQQQFTANDSASVWRGLRPITDYRPQASEGQDTKPFVRVCPSTMPALTPRQPCPTPPSTHHHSPFVPPPSLTTSSPPLLAPGPDGVLDYCGLSEISCGSLASALRSNPSHLRELDLSQNQLQDSGVKLLCGFLHFPNCRLETLRSATGEMDLHDEMGGKEVGEPGKSEGQNNIDSPLEQCKPERLRSCSLSEISCDSLASALRSNPSHLRKLDLRFNNLQDSGVKLLSDLVENPHYGLETLRHGWLEPVNSRSSAASLTDHCRPGSLFAQKVRRRRRGRRAGALARLRRRGSRTALPGIFLSNANSLCNKMDELKLLMRIKDFSTSCVLCFTETWFRKETPDSALLLGGFQLLLLGGFQLLLLGGFQLLLLGGFQLLLLGGFQLLLLGGFQLLLLGGFQLFLALSGRAGDADVREAQRTLADCIQQVERTHPDALVIVLGDFNQSNLRYELPRYKQFIKCPTRAENTLDHCYTTVKDAYRAVPRAALGLSDHVMVHLIPTYRQKLKLTKPSVSTTKRWTSEAVEELRTCLDTTDWDMFKGATHDLDEYTDTGTSYIHFCEERILPTRTRWEPTISSLIKKAQQRMFFLRKLRKLKLPPRMLAQFYTAIMESILTSSITVWFAGATVRDRLRLQRVMRAAEKVMGCRLPSIQDLYISRTWRRAGRRLRSIRTKTSRYMNSFFPSAIRLLNTNNRWCSPEHIHVKERVCSPDVELIVIGLRPYYLPREFTNVITITVYIPPTGKADSACDVIHSVTADLQTKHPGAFILITGDFNHASLKSTLPTFHQYVQCSTRDRKTLDLLYANVTSAYTSTALPPLGKSDHNLVLLSPSYTPVVQQQPVTVRTVMKWSDDAMDCLRDVLETTNWSALCEPHGEDLDGLTDCVSDYIKFCTENSVPTKKVRCYPNNKPWVTSDLKALLNKKKRAFTAGDPAELRSVQKELKRSLKESKDAYRKKLEERLERNQTRDVWSGMRTITGFQKKGIRSADGNVDQANELNQFFNRVDKLRSSFSNRLLQPRCSKERYRKSFLPSAIRLYNSSKPSQ</sequence>
<dbReference type="Pfam" id="PF17779">
    <property type="entry name" value="WHD_NOD2"/>
    <property type="match status" value="1"/>
</dbReference>
<keyword evidence="6" id="KW-0067">ATP-binding</keyword>
<comment type="subcellular location">
    <subcellularLocation>
        <location evidence="1">Cytoplasm</location>
    </subcellularLocation>
</comment>
<dbReference type="EMBL" id="RHFK02000233">
    <property type="protein sequence ID" value="TWW54436.1"/>
    <property type="molecule type" value="Genomic_DNA"/>
</dbReference>
<keyword evidence="5" id="KW-0547">Nucleotide-binding</keyword>
<dbReference type="FunFam" id="3.40.50.300:FF:001524">
    <property type="entry name" value="Si:dkey-126g1.7"/>
    <property type="match status" value="1"/>
</dbReference>
<keyword evidence="4" id="KW-0677">Repeat</keyword>
<feature type="region of interest" description="Disordered" evidence="7">
    <location>
        <begin position="1685"/>
        <end position="1717"/>
    </location>
</feature>
<keyword evidence="8" id="KW-0472">Membrane</keyword>
<gene>
    <name evidence="10" type="ORF">D4764_0142800</name>
</gene>
<keyword evidence="8" id="KW-0812">Transmembrane</keyword>
<evidence type="ECO:0000256" key="6">
    <source>
        <dbReference type="ARBA" id="ARBA00022840"/>
    </source>
</evidence>
<dbReference type="Gene3D" id="3.40.50.300">
    <property type="entry name" value="P-loop containing nucleotide triphosphate hydrolases"/>
    <property type="match status" value="1"/>
</dbReference>
<feature type="region of interest" description="Disordered" evidence="7">
    <location>
        <begin position="19"/>
        <end position="89"/>
    </location>
</feature>
<organism evidence="10 11">
    <name type="scientific">Takifugu flavidus</name>
    <name type="common">sansaifugu</name>
    <dbReference type="NCBI Taxonomy" id="433684"/>
    <lineage>
        <taxon>Eukaryota</taxon>
        <taxon>Metazoa</taxon>
        <taxon>Chordata</taxon>
        <taxon>Craniata</taxon>
        <taxon>Vertebrata</taxon>
        <taxon>Euteleostomi</taxon>
        <taxon>Actinopterygii</taxon>
        <taxon>Neopterygii</taxon>
        <taxon>Teleostei</taxon>
        <taxon>Neoteleostei</taxon>
        <taxon>Acanthomorphata</taxon>
        <taxon>Eupercaria</taxon>
        <taxon>Tetraodontiformes</taxon>
        <taxon>Tetradontoidea</taxon>
        <taxon>Tetraodontidae</taxon>
        <taxon>Takifugu</taxon>
    </lineage>
</organism>
<dbReference type="Gene3D" id="3.60.10.10">
    <property type="entry name" value="Endonuclease/exonuclease/phosphatase"/>
    <property type="match status" value="1"/>
</dbReference>
<dbReference type="InterPro" id="IPR027417">
    <property type="entry name" value="P-loop_NTPase"/>
</dbReference>
<evidence type="ECO:0000313" key="11">
    <source>
        <dbReference type="Proteomes" id="UP000324091"/>
    </source>
</evidence>
<dbReference type="PANTHER" id="PTHR24106">
    <property type="entry name" value="NACHT, LRR AND CARD DOMAINS-CONTAINING"/>
    <property type="match status" value="1"/>
</dbReference>
<feature type="transmembrane region" description="Helical" evidence="8">
    <location>
        <begin position="1358"/>
        <end position="1384"/>
    </location>
</feature>
<dbReference type="InterPro" id="IPR051261">
    <property type="entry name" value="NLR"/>
</dbReference>
<feature type="region of interest" description="Disordered" evidence="7">
    <location>
        <begin position="1794"/>
        <end position="1814"/>
    </location>
</feature>
<evidence type="ECO:0000256" key="7">
    <source>
        <dbReference type="SAM" id="MobiDB-lite"/>
    </source>
</evidence>
<dbReference type="Pfam" id="PF14484">
    <property type="entry name" value="FISNA"/>
    <property type="match status" value="1"/>
</dbReference>
<feature type="transmembrane region" description="Helical" evidence="8">
    <location>
        <begin position="2020"/>
        <end position="2042"/>
    </location>
</feature>
<accession>A0A5C6MH23</accession>
<evidence type="ECO:0000256" key="2">
    <source>
        <dbReference type="ARBA" id="ARBA00022490"/>
    </source>
</evidence>
<dbReference type="Pfam" id="PF09004">
    <property type="entry name" value="ALKBH8_N"/>
    <property type="match status" value="1"/>
</dbReference>
<keyword evidence="2" id="KW-0963">Cytoplasm</keyword>
<dbReference type="Pfam" id="PF05729">
    <property type="entry name" value="NACHT"/>
    <property type="match status" value="1"/>
</dbReference>
<evidence type="ECO:0000259" key="9">
    <source>
        <dbReference type="PROSITE" id="PS50837"/>
    </source>
</evidence>
<feature type="transmembrane region" description="Helical" evidence="8">
    <location>
        <begin position="1390"/>
        <end position="1412"/>
    </location>
</feature>
<dbReference type="SUPFAM" id="SSF52047">
    <property type="entry name" value="RNI-like"/>
    <property type="match status" value="2"/>
</dbReference>
<dbReference type="SUPFAM" id="SSF56219">
    <property type="entry name" value="DNase I-like"/>
    <property type="match status" value="1"/>
</dbReference>
<dbReference type="InterPro" id="IPR015095">
    <property type="entry name" value="AlkB_hom8_N"/>
</dbReference>
<dbReference type="Gene3D" id="3.80.10.10">
    <property type="entry name" value="Ribonuclease Inhibitor"/>
    <property type="match status" value="4"/>
</dbReference>